<dbReference type="PATRIC" id="fig|52.7.peg.8492"/>
<dbReference type="SUPFAM" id="SSF69593">
    <property type="entry name" value="Glycerol-3-phosphate (1)-acyltransferase"/>
    <property type="match status" value="1"/>
</dbReference>
<proteinExistence type="predicted"/>
<dbReference type="CDD" id="cd07988">
    <property type="entry name" value="LPLAT_ABO13168-like"/>
    <property type="match status" value="1"/>
</dbReference>
<dbReference type="RefSeq" id="WP_050434950.1">
    <property type="nucleotide sequence ID" value="NZ_CP012159.1"/>
</dbReference>
<dbReference type="SMART" id="SM00563">
    <property type="entry name" value="PlsC"/>
    <property type="match status" value="1"/>
</dbReference>
<evidence type="ECO:0000313" key="7">
    <source>
        <dbReference type="Proteomes" id="UP000067626"/>
    </source>
</evidence>
<evidence type="ECO:0000256" key="1">
    <source>
        <dbReference type="ARBA" id="ARBA00005189"/>
    </source>
</evidence>
<dbReference type="EMBL" id="CP012159">
    <property type="protein sequence ID" value="AKT43489.1"/>
    <property type="molecule type" value="Genomic_DNA"/>
</dbReference>
<dbReference type="Proteomes" id="UP000067626">
    <property type="component" value="Chromosome"/>
</dbReference>
<evidence type="ECO:0000313" key="6">
    <source>
        <dbReference type="EMBL" id="AKT43489.1"/>
    </source>
</evidence>
<organism evidence="6 7">
    <name type="scientific">Chondromyces crocatus</name>
    <dbReference type="NCBI Taxonomy" id="52"/>
    <lineage>
        <taxon>Bacteria</taxon>
        <taxon>Pseudomonadati</taxon>
        <taxon>Myxococcota</taxon>
        <taxon>Polyangia</taxon>
        <taxon>Polyangiales</taxon>
        <taxon>Polyangiaceae</taxon>
        <taxon>Chondromyces</taxon>
    </lineage>
</organism>
<keyword evidence="2 6" id="KW-0808">Transferase</keyword>
<name>A0A0K1ERP1_CHOCO</name>
<dbReference type="Pfam" id="PF01553">
    <property type="entry name" value="Acyltransferase"/>
    <property type="match status" value="1"/>
</dbReference>
<evidence type="ECO:0000259" key="5">
    <source>
        <dbReference type="SMART" id="SM00563"/>
    </source>
</evidence>
<comment type="pathway">
    <text evidence="1">Lipid metabolism.</text>
</comment>
<dbReference type="OrthoDB" id="9796839at2"/>
<dbReference type="KEGG" id="ccro:CMC5_077210"/>
<evidence type="ECO:0000256" key="4">
    <source>
        <dbReference type="SAM" id="MobiDB-lite"/>
    </source>
</evidence>
<reference evidence="6 7" key="1">
    <citation type="submission" date="2015-07" db="EMBL/GenBank/DDBJ databases">
        <title>Genome analysis of myxobacterium Chondromyces crocatus Cm c5 reveals a high potential for natural compound synthesis and the genetic basis for the loss of fruiting body formation.</title>
        <authorList>
            <person name="Zaburannyi N."/>
            <person name="Bunk B."/>
            <person name="Maier J."/>
            <person name="Overmann J."/>
            <person name="Mueller R."/>
        </authorList>
    </citation>
    <scope>NUCLEOTIDE SEQUENCE [LARGE SCALE GENOMIC DNA]</scope>
    <source>
        <strain evidence="6 7">Cm c5</strain>
    </source>
</reference>
<dbReference type="AlphaFoldDB" id="A0A0K1ERP1"/>
<dbReference type="PANTHER" id="PTHR10434">
    <property type="entry name" value="1-ACYL-SN-GLYCEROL-3-PHOSPHATE ACYLTRANSFERASE"/>
    <property type="match status" value="1"/>
</dbReference>
<keyword evidence="3 6" id="KW-0012">Acyltransferase</keyword>
<dbReference type="PANTHER" id="PTHR10434:SF9">
    <property type="entry name" value="PHOSPHOLIPID_GLYCEROL ACYLTRANSFERASE DOMAIN-CONTAINING PROTEIN"/>
    <property type="match status" value="1"/>
</dbReference>
<sequence length="210" mass="23075">MGNDRGGALTYWIGKTWLAAFGWKLETQAPTDDKFVLIAAPHTSGWDLPFMLATSYVMRVPISWMGKQELFRAPFGGILRALGGIPIDRGARKNRVGWAVDQFERAEHLVLAIPAEGTRGTVGHWKSGFYRIATAAQVPIGLGYLDFEKKTCGIGGFVTPTGDVRADMERIRAFYRDVRGKHPAKESVPRLREEDEAPGVGSPELAMSAV</sequence>
<evidence type="ECO:0000256" key="2">
    <source>
        <dbReference type="ARBA" id="ARBA00022679"/>
    </source>
</evidence>
<dbReference type="InterPro" id="IPR002123">
    <property type="entry name" value="Plipid/glycerol_acylTrfase"/>
</dbReference>
<feature type="domain" description="Phospholipid/glycerol acyltransferase" evidence="5">
    <location>
        <begin position="36"/>
        <end position="145"/>
    </location>
</feature>
<dbReference type="GO" id="GO:0003841">
    <property type="term" value="F:1-acylglycerol-3-phosphate O-acyltransferase activity"/>
    <property type="evidence" value="ECO:0007669"/>
    <property type="project" value="TreeGrafter"/>
</dbReference>
<accession>A0A0K1ERP1</accession>
<keyword evidence="7" id="KW-1185">Reference proteome</keyword>
<feature type="region of interest" description="Disordered" evidence="4">
    <location>
        <begin position="185"/>
        <end position="210"/>
    </location>
</feature>
<gene>
    <name evidence="6" type="ORF">CMC5_077210</name>
</gene>
<evidence type="ECO:0000256" key="3">
    <source>
        <dbReference type="ARBA" id="ARBA00023315"/>
    </source>
</evidence>
<dbReference type="STRING" id="52.CMC5_077210"/>
<dbReference type="GO" id="GO:0006654">
    <property type="term" value="P:phosphatidic acid biosynthetic process"/>
    <property type="evidence" value="ECO:0007669"/>
    <property type="project" value="TreeGrafter"/>
</dbReference>
<protein>
    <submittedName>
        <fullName evidence="6">Acyltransferase</fullName>
    </submittedName>
</protein>